<reference evidence="1" key="1">
    <citation type="submission" date="2020-09" db="EMBL/GenBank/DDBJ databases">
        <title>Genome-Enabled Discovery of Anthraquinone Biosynthesis in Senna tora.</title>
        <authorList>
            <person name="Kang S.-H."/>
            <person name="Pandey R.P."/>
            <person name="Lee C.-M."/>
            <person name="Sim J.-S."/>
            <person name="Jeong J.-T."/>
            <person name="Choi B.-S."/>
            <person name="Jung M."/>
            <person name="Ginzburg D."/>
            <person name="Zhao K."/>
            <person name="Won S.Y."/>
            <person name="Oh T.-J."/>
            <person name="Yu Y."/>
            <person name="Kim N.-H."/>
            <person name="Lee O.R."/>
            <person name="Lee T.-H."/>
            <person name="Bashyal P."/>
            <person name="Kim T.-S."/>
            <person name="Lee W.-H."/>
            <person name="Kawkins C."/>
            <person name="Kim C.-K."/>
            <person name="Kim J.S."/>
            <person name="Ahn B.O."/>
            <person name="Rhee S.Y."/>
            <person name="Sohng J.K."/>
        </authorList>
    </citation>
    <scope>NUCLEOTIDE SEQUENCE</scope>
    <source>
        <tissue evidence="1">Leaf</tissue>
    </source>
</reference>
<dbReference type="EMBL" id="JAAIUW010000006">
    <property type="protein sequence ID" value="KAF7826516.1"/>
    <property type="molecule type" value="Genomic_DNA"/>
</dbReference>
<name>A0A834TTJ8_9FABA</name>
<gene>
    <name evidence="1" type="ORF">G2W53_017680</name>
</gene>
<dbReference type="Proteomes" id="UP000634136">
    <property type="component" value="Unassembled WGS sequence"/>
</dbReference>
<proteinExistence type="predicted"/>
<evidence type="ECO:0000313" key="2">
    <source>
        <dbReference type="Proteomes" id="UP000634136"/>
    </source>
</evidence>
<comment type="caution">
    <text evidence="1">The sequence shown here is derived from an EMBL/GenBank/DDBJ whole genome shotgun (WGS) entry which is preliminary data.</text>
</comment>
<organism evidence="1 2">
    <name type="scientific">Senna tora</name>
    <dbReference type="NCBI Taxonomy" id="362788"/>
    <lineage>
        <taxon>Eukaryota</taxon>
        <taxon>Viridiplantae</taxon>
        <taxon>Streptophyta</taxon>
        <taxon>Embryophyta</taxon>
        <taxon>Tracheophyta</taxon>
        <taxon>Spermatophyta</taxon>
        <taxon>Magnoliopsida</taxon>
        <taxon>eudicotyledons</taxon>
        <taxon>Gunneridae</taxon>
        <taxon>Pentapetalae</taxon>
        <taxon>rosids</taxon>
        <taxon>fabids</taxon>
        <taxon>Fabales</taxon>
        <taxon>Fabaceae</taxon>
        <taxon>Caesalpinioideae</taxon>
        <taxon>Cassia clade</taxon>
        <taxon>Senna</taxon>
    </lineage>
</organism>
<dbReference type="AlphaFoldDB" id="A0A834TTJ8"/>
<protein>
    <submittedName>
        <fullName evidence="1">UBN2_3 domain-containing protein</fullName>
    </submittedName>
</protein>
<sequence>MAGKSIIAYLNKGDDIWHKKVKFLLEEQELTEAIRDLMMEPNGEGPAQ</sequence>
<dbReference type="OrthoDB" id="1909174at2759"/>
<evidence type="ECO:0000313" key="1">
    <source>
        <dbReference type="EMBL" id="KAF7826516.1"/>
    </source>
</evidence>
<keyword evidence="2" id="KW-1185">Reference proteome</keyword>
<accession>A0A834TTJ8</accession>